<dbReference type="AlphaFoldDB" id="A0A0S2ZN13"/>
<keyword evidence="3" id="KW-0418">Kinase</keyword>
<keyword evidence="1" id="KW-0677">Repeat</keyword>
<dbReference type="OrthoDB" id="86592at2"/>
<reference evidence="3 4" key="1">
    <citation type="submission" date="2015-11" db="EMBL/GenBank/DDBJ databases">
        <authorList>
            <person name="Zhang Y."/>
            <person name="Guo Z."/>
        </authorList>
    </citation>
    <scope>NUCLEOTIDE SEQUENCE [LARGE SCALE GENOMIC DNA]</scope>
    <source>
        <strain evidence="3 4">ChDC F174</strain>
    </source>
</reference>
<keyword evidence="2" id="KW-0812">Transmembrane</keyword>
<dbReference type="RefSeq" id="WP_029492641.1">
    <property type="nucleotide sequence ID" value="NZ_ATKF01000017.1"/>
</dbReference>
<proteinExistence type="predicted"/>
<protein>
    <submittedName>
        <fullName evidence="3">Phophatidylinositol-4-phosphate 5-kinase</fullName>
    </submittedName>
</protein>
<dbReference type="EMBL" id="CP013331">
    <property type="protein sequence ID" value="ALQ40175.1"/>
    <property type="molecule type" value="Genomic_DNA"/>
</dbReference>
<evidence type="ECO:0000256" key="1">
    <source>
        <dbReference type="ARBA" id="ARBA00022737"/>
    </source>
</evidence>
<dbReference type="KEGG" id="fhw:RN87_06470"/>
<dbReference type="Gene3D" id="2.20.110.10">
    <property type="entry name" value="Histone H3 K4-specific methyltransferase SET7/9 N-terminal domain"/>
    <property type="match status" value="1"/>
</dbReference>
<evidence type="ECO:0000313" key="3">
    <source>
        <dbReference type="EMBL" id="ALQ40175.1"/>
    </source>
</evidence>
<dbReference type="SUPFAM" id="SSF82185">
    <property type="entry name" value="Histone H3 K4-specific methyltransferase SET7/9 N-terminal domain"/>
    <property type="match status" value="1"/>
</dbReference>
<dbReference type="GO" id="GO:0016301">
    <property type="term" value="F:kinase activity"/>
    <property type="evidence" value="ECO:0007669"/>
    <property type="project" value="UniProtKB-KW"/>
</dbReference>
<gene>
    <name evidence="3" type="ORF">RN87_06470</name>
</gene>
<accession>A0A0S2ZN13</accession>
<dbReference type="Pfam" id="PF02493">
    <property type="entry name" value="MORN"/>
    <property type="match status" value="2"/>
</dbReference>
<organism evidence="3">
    <name type="scientific">Fusobacterium hwasookii ChDC F174</name>
    <dbReference type="NCBI Taxonomy" id="1307442"/>
    <lineage>
        <taxon>Bacteria</taxon>
        <taxon>Fusobacteriati</taxon>
        <taxon>Fusobacteriota</taxon>
        <taxon>Fusobacteriia</taxon>
        <taxon>Fusobacteriales</taxon>
        <taxon>Fusobacteriaceae</taxon>
        <taxon>Fusobacterium</taxon>
    </lineage>
</organism>
<feature type="transmembrane region" description="Helical" evidence="2">
    <location>
        <begin position="9"/>
        <end position="29"/>
    </location>
</feature>
<keyword evidence="2" id="KW-1133">Transmembrane helix</keyword>
<dbReference type="InterPro" id="IPR003409">
    <property type="entry name" value="MORN"/>
</dbReference>
<keyword evidence="3" id="KW-0808">Transferase</keyword>
<keyword evidence="2" id="KW-0472">Membrane</keyword>
<evidence type="ECO:0000256" key="2">
    <source>
        <dbReference type="SAM" id="Phobius"/>
    </source>
</evidence>
<evidence type="ECO:0000313" key="4">
    <source>
        <dbReference type="Proteomes" id="UP000063275"/>
    </source>
</evidence>
<name>A0A0S2ZN13_9FUSO</name>
<dbReference type="Proteomes" id="UP000063275">
    <property type="component" value="Chromosome"/>
</dbReference>
<sequence>MNKDLKKFILYLIVSIIVALTISYSYSAYQSYQNDTKINETKNTFNFGKTDKKIEDTKETIDDPQENWENQRLEALESLGYKKVDVRPFYKRIYDKLMGKKIYNYKSISDEAKVVVVEVKDNKMTENFFDGDKATTRQELVANADFTSYDLKSYDLESMVVTTYKDVLNNDTYLNTKNGIIEYEDGKTIEFTHQNGAMNGPAVENLPNGDKIEFNFVNNKRVGEAEKLFKNGDRELFTYGENNQKNGNSIYYFVNGDVEETTYVNDVLHGPAKYIYKDGVSEHYEYKNGKRVEN</sequence>